<comment type="caution">
    <text evidence="1">The sequence shown here is derived from an EMBL/GenBank/DDBJ whole genome shotgun (WGS) entry which is preliminary data.</text>
</comment>
<accession>A0A133US41</accession>
<name>A0A133US41_9EURY</name>
<sequence length="81" mass="9347">MKEDHLVRAHLFLIFIGLLCYQHIRKELPENLPDEKVKSAVKMLKMVIAVEDESLQFSLANVNEKTKPILSTLGLKKYLPE</sequence>
<dbReference type="EMBL" id="LHXR01000047">
    <property type="protein sequence ID" value="KXA97045.1"/>
    <property type="molecule type" value="Genomic_DNA"/>
</dbReference>
<dbReference type="AlphaFoldDB" id="A0A133US41"/>
<keyword evidence="2" id="KW-1185">Reference proteome</keyword>
<dbReference type="Proteomes" id="UP000070463">
    <property type="component" value="Unassembled WGS sequence"/>
</dbReference>
<protein>
    <submittedName>
        <fullName evidence="1">Uncharacterized protein</fullName>
    </submittedName>
</protein>
<reference evidence="1 2" key="1">
    <citation type="journal article" date="2016" name="Sci. Rep.">
        <title>Metabolic traits of an uncultured archaeal lineage -MSBL1- from brine pools of the Red Sea.</title>
        <authorList>
            <person name="Mwirichia R."/>
            <person name="Alam I."/>
            <person name="Rashid M."/>
            <person name="Vinu M."/>
            <person name="Ba-Alawi W."/>
            <person name="Anthony Kamau A."/>
            <person name="Kamanda Ngugi D."/>
            <person name="Goker M."/>
            <person name="Klenk H.P."/>
            <person name="Bajic V."/>
            <person name="Stingl U."/>
        </authorList>
    </citation>
    <scope>NUCLEOTIDE SEQUENCE [LARGE SCALE GENOMIC DNA]</scope>
    <source>
        <strain evidence="1">SCGC-AAA259I09</strain>
    </source>
</reference>
<organism evidence="1 2">
    <name type="scientific">candidate division MSBL1 archaeon SCGC-AAA259I09</name>
    <dbReference type="NCBI Taxonomy" id="1698267"/>
    <lineage>
        <taxon>Archaea</taxon>
        <taxon>Methanobacteriati</taxon>
        <taxon>Methanobacteriota</taxon>
        <taxon>candidate division MSBL1</taxon>
    </lineage>
</organism>
<evidence type="ECO:0000313" key="2">
    <source>
        <dbReference type="Proteomes" id="UP000070463"/>
    </source>
</evidence>
<proteinExistence type="predicted"/>
<gene>
    <name evidence="1" type="ORF">AKJ37_03900</name>
</gene>
<evidence type="ECO:0000313" key="1">
    <source>
        <dbReference type="EMBL" id="KXA97045.1"/>
    </source>
</evidence>